<dbReference type="PANTHER" id="PTHR43537">
    <property type="entry name" value="TRANSCRIPTIONAL REGULATOR, GNTR FAMILY"/>
    <property type="match status" value="1"/>
</dbReference>
<sequence length="233" mass="26358">MADESRPREPNLADSVYDRLMQEIIDGRFAIGARLPAEQSLSADYKVSRPVLREALARLRKDGIIATRQGSGNYVSRRPDRSVGKIVPLSSLSDIQRCYEFRIDFEPLCAKWAAIRRTDEQLLQLERAIARFNDTFRQHETGTDADLEIHMIIARSSANQFHIAAMETMASQIAFGMHLSRSLTLRATTQRYVIVEAEHHRIFQAIAAKDSEAAQQAMHDHLTGALERMYSGS</sequence>
<keyword evidence="6" id="KW-1185">Reference proteome</keyword>
<dbReference type="Gene3D" id="1.20.120.530">
    <property type="entry name" value="GntR ligand-binding domain-like"/>
    <property type="match status" value="1"/>
</dbReference>
<keyword evidence="3" id="KW-0804">Transcription</keyword>
<dbReference type="Gene3D" id="1.10.10.10">
    <property type="entry name" value="Winged helix-like DNA-binding domain superfamily/Winged helix DNA-binding domain"/>
    <property type="match status" value="1"/>
</dbReference>
<dbReference type="InterPro" id="IPR000524">
    <property type="entry name" value="Tscrpt_reg_HTH_GntR"/>
</dbReference>
<evidence type="ECO:0000256" key="2">
    <source>
        <dbReference type="ARBA" id="ARBA00023125"/>
    </source>
</evidence>
<reference evidence="5 6" key="1">
    <citation type="submission" date="2019-12" db="EMBL/GenBank/DDBJ databases">
        <title>Devosia maris sp. nov., isolated from the deep seawater.</title>
        <authorList>
            <person name="Liu Y."/>
        </authorList>
    </citation>
    <scope>NUCLEOTIDE SEQUENCE [LARGE SCALE GENOMIC DNA]</scope>
    <source>
        <strain evidence="5 6">L53-10-65</strain>
    </source>
</reference>
<dbReference type="Proteomes" id="UP000438106">
    <property type="component" value="Unassembled WGS sequence"/>
</dbReference>
<dbReference type="InterPro" id="IPR036388">
    <property type="entry name" value="WH-like_DNA-bd_sf"/>
</dbReference>
<evidence type="ECO:0000313" key="5">
    <source>
        <dbReference type="EMBL" id="MVS98833.1"/>
    </source>
</evidence>
<keyword evidence="1" id="KW-0805">Transcription regulation</keyword>
<gene>
    <name evidence="5" type="ORF">GO014_07340</name>
</gene>
<dbReference type="CDD" id="cd07377">
    <property type="entry name" value="WHTH_GntR"/>
    <property type="match status" value="1"/>
</dbReference>
<accession>A0A7X3FQN6</accession>
<dbReference type="InterPro" id="IPR011711">
    <property type="entry name" value="GntR_C"/>
</dbReference>
<dbReference type="InterPro" id="IPR008920">
    <property type="entry name" value="TF_FadR/GntR_C"/>
</dbReference>
<dbReference type="PROSITE" id="PS50949">
    <property type="entry name" value="HTH_GNTR"/>
    <property type="match status" value="1"/>
</dbReference>
<dbReference type="SUPFAM" id="SSF48008">
    <property type="entry name" value="GntR ligand-binding domain-like"/>
    <property type="match status" value="1"/>
</dbReference>
<dbReference type="Pfam" id="PF07729">
    <property type="entry name" value="FCD"/>
    <property type="match status" value="1"/>
</dbReference>
<dbReference type="SMART" id="SM00895">
    <property type="entry name" value="FCD"/>
    <property type="match status" value="1"/>
</dbReference>
<dbReference type="SUPFAM" id="SSF46785">
    <property type="entry name" value="Winged helix' DNA-binding domain"/>
    <property type="match status" value="1"/>
</dbReference>
<dbReference type="GO" id="GO:0003700">
    <property type="term" value="F:DNA-binding transcription factor activity"/>
    <property type="evidence" value="ECO:0007669"/>
    <property type="project" value="InterPro"/>
</dbReference>
<feature type="domain" description="HTH gntR-type" evidence="4">
    <location>
        <begin position="10"/>
        <end position="78"/>
    </location>
</feature>
<dbReference type="AlphaFoldDB" id="A0A7X3FQN6"/>
<dbReference type="PRINTS" id="PR00035">
    <property type="entry name" value="HTHGNTR"/>
</dbReference>
<keyword evidence="2" id="KW-0238">DNA-binding</keyword>
<evidence type="ECO:0000256" key="1">
    <source>
        <dbReference type="ARBA" id="ARBA00023015"/>
    </source>
</evidence>
<evidence type="ECO:0000313" key="6">
    <source>
        <dbReference type="Proteomes" id="UP000438106"/>
    </source>
</evidence>
<dbReference type="RefSeq" id="WP_157289678.1">
    <property type="nucleotide sequence ID" value="NZ_WQRF01000001.1"/>
</dbReference>
<comment type="caution">
    <text evidence="5">The sequence shown here is derived from an EMBL/GenBank/DDBJ whole genome shotgun (WGS) entry which is preliminary data.</text>
</comment>
<name>A0A7X3FQN6_9HYPH</name>
<dbReference type="GO" id="GO:0003677">
    <property type="term" value="F:DNA binding"/>
    <property type="evidence" value="ECO:0007669"/>
    <property type="project" value="UniProtKB-KW"/>
</dbReference>
<protein>
    <submittedName>
        <fullName evidence="5">GntR family transcriptional regulator</fullName>
    </submittedName>
</protein>
<organism evidence="5 6">
    <name type="scientific">Devosia marina</name>
    <dbReference type="NCBI Taxonomy" id="2683198"/>
    <lineage>
        <taxon>Bacteria</taxon>
        <taxon>Pseudomonadati</taxon>
        <taxon>Pseudomonadota</taxon>
        <taxon>Alphaproteobacteria</taxon>
        <taxon>Hyphomicrobiales</taxon>
        <taxon>Devosiaceae</taxon>
        <taxon>Devosia</taxon>
    </lineage>
</organism>
<dbReference type="PANTHER" id="PTHR43537:SF5">
    <property type="entry name" value="UXU OPERON TRANSCRIPTIONAL REGULATOR"/>
    <property type="match status" value="1"/>
</dbReference>
<dbReference type="InterPro" id="IPR036390">
    <property type="entry name" value="WH_DNA-bd_sf"/>
</dbReference>
<dbReference type="EMBL" id="WQRF01000001">
    <property type="protein sequence ID" value="MVS98833.1"/>
    <property type="molecule type" value="Genomic_DNA"/>
</dbReference>
<dbReference type="Pfam" id="PF00392">
    <property type="entry name" value="GntR"/>
    <property type="match status" value="1"/>
</dbReference>
<proteinExistence type="predicted"/>
<dbReference type="SMART" id="SM00345">
    <property type="entry name" value="HTH_GNTR"/>
    <property type="match status" value="1"/>
</dbReference>
<evidence type="ECO:0000259" key="4">
    <source>
        <dbReference type="PROSITE" id="PS50949"/>
    </source>
</evidence>
<evidence type="ECO:0000256" key="3">
    <source>
        <dbReference type="ARBA" id="ARBA00023163"/>
    </source>
</evidence>